<dbReference type="Pfam" id="PF07973">
    <property type="entry name" value="tRNA_SAD"/>
    <property type="match status" value="1"/>
</dbReference>
<dbReference type="AlphaFoldDB" id="A0A2A2M654"/>
<evidence type="ECO:0000259" key="1">
    <source>
        <dbReference type="SMART" id="SM00863"/>
    </source>
</evidence>
<organism evidence="2 3">
    <name type="scientific">Diploscapter pachys</name>
    <dbReference type="NCBI Taxonomy" id="2018661"/>
    <lineage>
        <taxon>Eukaryota</taxon>
        <taxon>Metazoa</taxon>
        <taxon>Ecdysozoa</taxon>
        <taxon>Nematoda</taxon>
        <taxon>Chromadorea</taxon>
        <taxon>Rhabditida</taxon>
        <taxon>Rhabditina</taxon>
        <taxon>Rhabditomorpha</taxon>
        <taxon>Rhabditoidea</taxon>
        <taxon>Rhabditidae</taxon>
        <taxon>Diploscapter</taxon>
    </lineage>
</organism>
<dbReference type="Gene3D" id="3.30.980.10">
    <property type="entry name" value="Threonyl-trna Synthetase, Chain A, domain 2"/>
    <property type="match status" value="1"/>
</dbReference>
<dbReference type="SMART" id="SM00863">
    <property type="entry name" value="tRNA_SAD"/>
    <property type="match status" value="1"/>
</dbReference>
<dbReference type="GO" id="GO:0005524">
    <property type="term" value="F:ATP binding"/>
    <property type="evidence" value="ECO:0007669"/>
    <property type="project" value="InterPro"/>
</dbReference>
<evidence type="ECO:0000313" key="2">
    <source>
        <dbReference type="EMBL" id="PAV93843.1"/>
    </source>
</evidence>
<dbReference type="SUPFAM" id="SSF55186">
    <property type="entry name" value="ThrRS/AlaRS common domain"/>
    <property type="match status" value="1"/>
</dbReference>
<evidence type="ECO:0000313" key="3">
    <source>
        <dbReference type="Proteomes" id="UP000218231"/>
    </source>
</evidence>
<dbReference type="GO" id="GO:0002161">
    <property type="term" value="F:aminoacyl-tRNA deacylase activity"/>
    <property type="evidence" value="ECO:0007669"/>
    <property type="project" value="TreeGrafter"/>
</dbReference>
<dbReference type="InterPro" id="IPR018163">
    <property type="entry name" value="Thr/Ala-tRNA-synth_IIc_edit"/>
</dbReference>
<dbReference type="InterPro" id="IPR050058">
    <property type="entry name" value="Ala-tRNA_ligase"/>
</dbReference>
<dbReference type="EMBL" id="LIAE01003803">
    <property type="protein sequence ID" value="PAV93843.1"/>
    <property type="molecule type" value="Genomic_DNA"/>
</dbReference>
<dbReference type="GO" id="GO:0004813">
    <property type="term" value="F:alanine-tRNA ligase activity"/>
    <property type="evidence" value="ECO:0007669"/>
    <property type="project" value="TreeGrafter"/>
</dbReference>
<dbReference type="GO" id="GO:0006419">
    <property type="term" value="P:alanyl-tRNA aminoacylation"/>
    <property type="evidence" value="ECO:0007669"/>
    <property type="project" value="TreeGrafter"/>
</dbReference>
<protein>
    <recommendedName>
        <fullName evidence="1">Threonyl/alanyl tRNA synthetase SAD domain-containing protein</fullName>
    </recommendedName>
</protein>
<name>A0A2A2M654_9BILA</name>
<keyword evidence="3" id="KW-1185">Reference proteome</keyword>
<feature type="domain" description="Threonyl/alanyl tRNA synthetase SAD" evidence="1">
    <location>
        <begin position="4"/>
        <end position="45"/>
    </location>
</feature>
<gene>
    <name evidence="2" type="ORF">WR25_04191</name>
</gene>
<dbReference type="OrthoDB" id="2423964at2759"/>
<dbReference type="GO" id="GO:0005829">
    <property type="term" value="C:cytosol"/>
    <property type="evidence" value="ECO:0007669"/>
    <property type="project" value="TreeGrafter"/>
</dbReference>
<dbReference type="Proteomes" id="UP000218231">
    <property type="component" value="Unassembled WGS sequence"/>
</dbReference>
<accession>A0A2A2M654</accession>
<proteinExistence type="predicted"/>
<comment type="caution">
    <text evidence="2">The sequence shown here is derived from an EMBL/GenBank/DDBJ whole genome shotgun (WGS) entry which is preliminary data.</text>
</comment>
<dbReference type="PANTHER" id="PTHR11777:SF9">
    <property type="entry name" value="ALANINE--TRNA LIGASE, CYTOPLASMIC"/>
    <property type="match status" value="1"/>
</dbReference>
<reference evidence="2 3" key="1">
    <citation type="journal article" date="2017" name="Curr. Biol.">
        <title>Genome architecture and evolution of a unichromosomal asexual nematode.</title>
        <authorList>
            <person name="Fradin H."/>
            <person name="Zegar C."/>
            <person name="Gutwein M."/>
            <person name="Lucas J."/>
            <person name="Kovtun M."/>
            <person name="Corcoran D."/>
            <person name="Baugh L.R."/>
            <person name="Kiontke K."/>
            <person name="Gunsalus K."/>
            <person name="Fitch D.H."/>
            <person name="Piano F."/>
        </authorList>
    </citation>
    <scope>NUCLEOTIDE SEQUENCE [LARGE SCALE GENOMIC DNA]</scope>
    <source>
        <strain evidence="2">PF1309</strain>
    </source>
</reference>
<dbReference type="PANTHER" id="PTHR11777">
    <property type="entry name" value="ALANYL-TRNA SYNTHETASE"/>
    <property type="match status" value="1"/>
</dbReference>
<sequence length="78" mass="8171">MGTEDGGKTYSIELCGGTHVNALGDIGLFKVVGEGAVSSGVRRVEALTGEAARAYLVGRDERARPRRRAARRATPVGT</sequence>
<dbReference type="InterPro" id="IPR012947">
    <property type="entry name" value="tRNA_SAD"/>
</dbReference>